<dbReference type="InterPro" id="IPR029499">
    <property type="entry name" value="PduO-typ"/>
</dbReference>
<evidence type="ECO:0000256" key="7">
    <source>
        <dbReference type="ARBA" id="ARBA00022741"/>
    </source>
</evidence>
<evidence type="ECO:0000256" key="6">
    <source>
        <dbReference type="ARBA" id="ARBA00022679"/>
    </source>
</evidence>
<evidence type="ECO:0000256" key="12">
    <source>
        <dbReference type="ARBA" id="ARBA00048555"/>
    </source>
</evidence>
<proteinExistence type="inferred from homology"/>
<keyword evidence="8 14" id="KW-0067">ATP-binding</keyword>
<dbReference type="Pfam" id="PF01923">
    <property type="entry name" value="Cob_adeno_trans"/>
    <property type="match status" value="1"/>
</dbReference>
<dbReference type="PANTHER" id="PTHR12213">
    <property type="entry name" value="CORRINOID ADENOSYLTRANSFERASE"/>
    <property type="match status" value="1"/>
</dbReference>
<evidence type="ECO:0000256" key="13">
    <source>
        <dbReference type="ARBA" id="ARBA00048692"/>
    </source>
</evidence>
<evidence type="ECO:0000256" key="9">
    <source>
        <dbReference type="ARBA" id="ARBA00031529"/>
    </source>
</evidence>
<evidence type="ECO:0000313" key="16">
    <source>
        <dbReference type="EMBL" id="MBL1118465.1"/>
    </source>
</evidence>
<organism evidence="16 17">
    <name type="scientific">Streptomyces endocoffeicus</name>
    <dbReference type="NCBI Taxonomy" id="2898945"/>
    <lineage>
        <taxon>Bacteria</taxon>
        <taxon>Bacillati</taxon>
        <taxon>Actinomycetota</taxon>
        <taxon>Actinomycetes</taxon>
        <taxon>Kitasatosporales</taxon>
        <taxon>Streptomycetaceae</taxon>
        <taxon>Streptomyces</taxon>
    </lineage>
</organism>
<evidence type="ECO:0000256" key="5">
    <source>
        <dbReference type="ARBA" id="ARBA00022573"/>
    </source>
</evidence>
<dbReference type="Proteomes" id="UP000621510">
    <property type="component" value="Unassembled WGS sequence"/>
</dbReference>
<protein>
    <recommendedName>
        <fullName evidence="4 14">Corrinoid adenosyltransferase</fullName>
        <ecNumber evidence="3 14">2.5.1.17</ecNumber>
    </recommendedName>
    <alternativeName>
        <fullName evidence="9 14">Cob(II)alamin adenosyltransferase</fullName>
    </alternativeName>
    <alternativeName>
        <fullName evidence="11 14">Cob(II)yrinic acid a,c-diamide adenosyltransferase</fullName>
    </alternativeName>
    <alternativeName>
        <fullName evidence="10 14">Cobinamide/cobalamin adenosyltransferase</fullName>
    </alternativeName>
</protein>
<comment type="pathway">
    <text evidence="1 14">Cofactor biosynthesis; adenosylcobalamin biosynthesis; adenosylcobalamin from cob(II)yrinate a,c-diamide: step 2/7.</text>
</comment>
<dbReference type="SUPFAM" id="SSF89028">
    <property type="entry name" value="Cobalamin adenosyltransferase-like"/>
    <property type="match status" value="1"/>
</dbReference>
<accession>A0ABS1Q2H0</accession>
<evidence type="ECO:0000256" key="3">
    <source>
        <dbReference type="ARBA" id="ARBA00012454"/>
    </source>
</evidence>
<evidence type="ECO:0000313" key="17">
    <source>
        <dbReference type="Proteomes" id="UP000621510"/>
    </source>
</evidence>
<dbReference type="InterPro" id="IPR036451">
    <property type="entry name" value="CblAdoTrfase-like_sf"/>
</dbReference>
<name>A0ABS1Q2H0_9ACTN</name>
<keyword evidence="17" id="KW-1185">Reference proteome</keyword>
<keyword evidence="5 14" id="KW-0169">Cobalamin biosynthesis</keyword>
<dbReference type="RefSeq" id="WP_201856286.1">
    <property type="nucleotide sequence ID" value="NZ_JAERRG010000023.1"/>
</dbReference>
<dbReference type="EMBL" id="JAERRG010000023">
    <property type="protein sequence ID" value="MBL1118465.1"/>
    <property type="molecule type" value="Genomic_DNA"/>
</dbReference>
<keyword evidence="6 14" id="KW-0808">Transferase</keyword>
<dbReference type="Gene3D" id="1.20.1200.10">
    <property type="entry name" value="Cobalamin adenosyltransferase-like"/>
    <property type="match status" value="1"/>
</dbReference>
<evidence type="ECO:0000256" key="1">
    <source>
        <dbReference type="ARBA" id="ARBA00005121"/>
    </source>
</evidence>
<gene>
    <name evidence="16" type="ORF">JK364_39790</name>
</gene>
<keyword evidence="7 14" id="KW-0547">Nucleotide-binding</keyword>
<comment type="caution">
    <text evidence="16">The sequence shown here is derived from an EMBL/GenBank/DDBJ whole genome shotgun (WGS) entry which is preliminary data.</text>
</comment>
<feature type="domain" description="Cobalamin adenosyltransferase-like" evidence="15">
    <location>
        <begin position="8"/>
        <end position="143"/>
    </location>
</feature>
<evidence type="ECO:0000256" key="8">
    <source>
        <dbReference type="ARBA" id="ARBA00022840"/>
    </source>
</evidence>
<comment type="similarity">
    <text evidence="2 14">Belongs to the Cob(I)alamin adenosyltransferase family.</text>
</comment>
<evidence type="ECO:0000256" key="11">
    <source>
        <dbReference type="ARBA" id="ARBA00033354"/>
    </source>
</evidence>
<dbReference type="InterPro" id="IPR016030">
    <property type="entry name" value="CblAdoTrfase-like"/>
</dbReference>
<evidence type="ECO:0000256" key="4">
    <source>
        <dbReference type="ARBA" id="ARBA00020963"/>
    </source>
</evidence>
<comment type="catalytic activity">
    <reaction evidence="12 14">
        <text>2 cob(II)yrinate a,c diamide + reduced [electron-transfer flavoprotein] + 2 ATP = 2 adenosylcob(III)yrinate a,c-diamide + 2 triphosphate + oxidized [electron-transfer flavoprotein] + 3 H(+)</text>
        <dbReference type="Rhea" id="RHEA:11528"/>
        <dbReference type="Rhea" id="RHEA-COMP:10685"/>
        <dbReference type="Rhea" id="RHEA-COMP:10686"/>
        <dbReference type="ChEBI" id="CHEBI:15378"/>
        <dbReference type="ChEBI" id="CHEBI:18036"/>
        <dbReference type="ChEBI" id="CHEBI:30616"/>
        <dbReference type="ChEBI" id="CHEBI:57692"/>
        <dbReference type="ChEBI" id="CHEBI:58307"/>
        <dbReference type="ChEBI" id="CHEBI:58503"/>
        <dbReference type="ChEBI" id="CHEBI:58537"/>
        <dbReference type="EC" id="2.5.1.17"/>
    </reaction>
</comment>
<reference evidence="16 17" key="1">
    <citation type="submission" date="2021-01" db="EMBL/GenBank/DDBJ databases">
        <title>WGS of actinomycetes isolated from Thailand.</title>
        <authorList>
            <person name="Thawai C."/>
        </authorList>
    </citation>
    <scope>NUCLEOTIDE SEQUENCE [LARGE SCALE GENOMIC DNA]</scope>
    <source>
        <strain evidence="16 17">CA3R110</strain>
    </source>
</reference>
<evidence type="ECO:0000256" key="2">
    <source>
        <dbReference type="ARBA" id="ARBA00007487"/>
    </source>
</evidence>
<evidence type="ECO:0000256" key="14">
    <source>
        <dbReference type="RuleBase" id="RU366026"/>
    </source>
</evidence>
<evidence type="ECO:0000259" key="15">
    <source>
        <dbReference type="Pfam" id="PF01923"/>
    </source>
</evidence>
<comment type="catalytic activity">
    <reaction evidence="13 14">
        <text>2 cob(II)alamin + reduced [electron-transfer flavoprotein] + 2 ATP = 2 adenosylcob(III)alamin + 2 triphosphate + oxidized [electron-transfer flavoprotein] + 3 H(+)</text>
        <dbReference type="Rhea" id="RHEA:28671"/>
        <dbReference type="Rhea" id="RHEA-COMP:10685"/>
        <dbReference type="Rhea" id="RHEA-COMP:10686"/>
        <dbReference type="ChEBI" id="CHEBI:15378"/>
        <dbReference type="ChEBI" id="CHEBI:16304"/>
        <dbReference type="ChEBI" id="CHEBI:18036"/>
        <dbReference type="ChEBI" id="CHEBI:18408"/>
        <dbReference type="ChEBI" id="CHEBI:30616"/>
        <dbReference type="ChEBI" id="CHEBI:57692"/>
        <dbReference type="ChEBI" id="CHEBI:58307"/>
        <dbReference type="EC" id="2.5.1.17"/>
    </reaction>
</comment>
<dbReference type="EC" id="2.5.1.17" evidence="3 14"/>
<evidence type="ECO:0000256" key="10">
    <source>
        <dbReference type="ARBA" id="ARBA00033334"/>
    </source>
</evidence>
<sequence>MTDATLARQTALGDVEEANATIGAAISADAMTDDCDALLREVQRDLLDLAAGLTEPDPPRLGPAAYHRLEAARERYAPATTPPPGGRVLAGGCAGAGLLRLAGAVTRRAERSVRELAAAEPEGTAPSAAAYLSALAPLLTAVALRVDQEDVRNLTMGSCGDRPPPRPA</sequence>
<dbReference type="PANTHER" id="PTHR12213:SF0">
    <property type="entry name" value="CORRINOID ADENOSYLTRANSFERASE MMAB"/>
    <property type="match status" value="1"/>
</dbReference>